<dbReference type="HOGENOM" id="CLU_061288_18_2_1"/>
<protein>
    <recommendedName>
        <fullName evidence="1">Calmodulin</fullName>
    </recommendedName>
</protein>
<dbReference type="CDD" id="cd00051">
    <property type="entry name" value="EFh"/>
    <property type="match status" value="1"/>
</dbReference>
<dbReference type="GeneID" id="5010723"/>
<dbReference type="GO" id="GO:0005814">
    <property type="term" value="C:centriole"/>
    <property type="evidence" value="ECO:0000318"/>
    <property type="project" value="GO_Central"/>
</dbReference>
<dbReference type="GO" id="GO:0005509">
    <property type="term" value="F:calcium ion binding"/>
    <property type="evidence" value="ECO:0000318"/>
    <property type="project" value="GO_Central"/>
</dbReference>
<evidence type="ECO:0000256" key="5">
    <source>
        <dbReference type="SAM" id="MobiDB-lite"/>
    </source>
</evidence>
<organism evidence="7 9">
    <name type="scientific">Paramecium tetraurelia</name>
    <dbReference type="NCBI Taxonomy" id="5888"/>
    <lineage>
        <taxon>Eukaryota</taxon>
        <taxon>Sar</taxon>
        <taxon>Alveolata</taxon>
        <taxon>Ciliophora</taxon>
        <taxon>Intramacronucleata</taxon>
        <taxon>Oligohymenophorea</taxon>
        <taxon>Peniculida</taxon>
        <taxon>Parameciidae</taxon>
        <taxon>Paramecium</taxon>
    </lineage>
</organism>
<dbReference type="InParanoid" id="A0BG74"/>
<evidence type="ECO:0000256" key="3">
    <source>
        <dbReference type="ARBA" id="ARBA00022737"/>
    </source>
</evidence>
<dbReference type="GO" id="GO:0000226">
    <property type="term" value="P:microtubule cytoskeleton organization"/>
    <property type="evidence" value="ECO:0000318"/>
    <property type="project" value="GO_Central"/>
</dbReference>
<evidence type="ECO:0000256" key="2">
    <source>
        <dbReference type="ARBA" id="ARBA00022723"/>
    </source>
</evidence>
<keyword evidence="9" id="KW-1185">Reference proteome</keyword>
<dbReference type="SMART" id="SM00054">
    <property type="entry name" value="EFh"/>
    <property type="match status" value="2"/>
</dbReference>
<dbReference type="EMBL" id="CT867992">
    <property type="protein sequence ID" value="CAK57541.1"/>
    <property type="molecule type" value="Genomic_DNA"/>
</dbReference>
<dbReference type="STRING" id="5888.A0BG74"/>
<accession>A0BG74</accession>
<dbReference type="RefSeq" id="XP_001428392.1">
    <property type="nucleotide sequence ID" value="XM_001428355.1"/>
</dbReference>
<feature type="domain" description="EF-hand" evidence="6">
    <location>
        <begin position="25"/>
        <end position="61"/>
    </location>
</feature>
<dbReference type="Pfam" id="PF13833">
    <property type="entry name" value="EF-hand_8"/>
    <property type="match status" value="1"/>
</dbReference>
<evidence type="ECO:0000259" key="6">
    <source>
        <dbReference type="PROSITE" id="PS50222"/>
    </source>
</evidence>
<dbReference type="PANTHER" id="PTHR23048">
    <property type="entry name" value="MYOSIN LIGHT CHAIN 1, 3"/>
    <property type="match status" value="1"/>
</dbReference>
<evidence type="ECO:0000313" key="9">
    <source>
        <dbReference type="Proteomes" id="UP000000600"/>
    </source>
</evidence>
<evidence type="ECO:0000256" key="4">
    <source>
        <dbReference type="ARBA" id="ARBA00022990"/>
    </source>
</evidence>
<dbReference type="FunFam" id="1.10.238.10:FF:000651">
    <property type="entry name" value="Centrin-related-protein,putative"/>
    <property type="match status" value="1"/>
</dbReference>
<dbReference type="SUPFAM" id="SSF47473">
    <property type="entry name" value="EF-hand"/>
    <property type="match status" value="1"/>
</dbReference>
<dbReference type="EMBL" id="CT868010">
    <property type="protein sequence ID" value="CAK60994.1"/>
    <property type="molecule type" value="Genomic_DNA"/>
</dbReference>
<feature type="region of interest" description="Disordered" evidence="5">
    <location>
        <begin position="1"/>
        <end position="25"/>
    </location>
</feature>
<dbReference type="OMA" id="VIGWKEM"/>
<keyword evidence="2" id="KW-0479">Metal-binding</keyword>
<dbReference type="GeneID" id="5014176"/>
<dbReference type="InterPro" id="IPR002048">
    <property type="entry name" value="EF_hand_dom"/>
</dbReference>
<evidence type="ECO:0000256" key="1">
    <source>
        <dbReference type="ARBA" id="ARBA00020786"/>
    </source>
</evidence>
<dbReference type="InterPro" id="IPR011992">
    <property type="entry name" value="EF-hand-dom_pair"/>
</dbReference>
<reference evidence="7" key="2">
    <citation type="submission" date="2006-03" db="EMBL/GenBank/DDBJ databases">
        <authorList>
            <consortium name="Genoscope"/>
        </authorList>
    </citation>
    <scope>NUCLEOTIDE SEQUENCE</scope>
    <source>
        <strain evidence="7">Stock d4-2</strain>
    </source>
</reference>
<feature type="compositionally biased region" description="Basic residues" evidence="5">
    <location>
        <begin position="1"/>
        <end position="16"/>
    </location>
</feature>
<dbReference type="RefSeq" id="XP_001424939.1">
    <property type="nucleotide sequence ID" value="XM_001424902.1"/>
</dbReference>
<dbReference type="Pfam" id="PF13499">
    <property type="entry name" value="EF-hand_7"/>
    <property type="match status" value="1"/>
</dbReference>
<dbReference type="Proteomes" id="UP000000600">
    <property type="component" value="Unassembled WGS sequence"/>
</dbReference>
<reference evidence="7 9" key="1">
    <citation type="journal article" date="2006" name="Nature">
        <title>Global trends of whole-genome duplications revealed by the ciliate Paramecium tetraurelia.</title>
        <authorList>
            <consortium name="Genoscope"/>
            <person name="Aury J.-M."/>
            <person name="Jaillon O."/>
            <person name="Duret L."/>
            <person name="Noel B."/>
            <person name="Jubin C."/>
            <person name="Porcel B.M."/>
            <person name="Segurens B."/>
            <person name="Daubin V."/>
            <person name="Anthouard V."/>
            <person name="Aiach N."/>
            <person name="Arnaiz O."/>
            <person name="Billaut A."/>
            <person name="Beisson J."/>
            <person name="Blanc I."/>
            <person name="Bouhouche K."/>
            <person name="Camara F."/>
            <person name="Duharcourt S."/>
            <person name="Guigo R."/>
            <person name="Gogendeau D."/>
            <person name="Katinka M."/>
            <person name="Keller A.-M."/>
            <person name="Kissmehl R."/>
            <person name="Klotz C."/>
            <person name="Koll F."/>
            <person name="Le Moue A."/>
            <person name="Lepere C."/>
            <person name="Malinsky S."/>
            <person name="Nowacki M."/>
            <person name="Nowak J.K."/>
            <person name="Plattner H."/>
            <person name="Poulain J."/>
            <person name="Ruiz F."/>
            <person name="Serrano V."/>
            <person name="Zagulski M."/>
            <person name="Dessen P."/>
            <person name="Betermier M."/>
            <person name="Weissenbach J."/>
            <person name="Scarpelli C."/>
            <person name="Schachter V."/>
            <person name="Sperling L."/>
            <person name="Meyer E."/>
            <person name="Cohen J."/>
            <person name="Wincker P."/>
        </authorList>
    </citation>
    <scope>NUCLEOTIDE SEQUENCE [LARGE SCALE GENOMIC DNA]</scope>
    <source>
        <strain evidence="7 9">Stock d4-2</strain>
    </source>
</reference>
<proteinExistence type="predicted"/>
<dbReference type="KEGG" id="ptm:GSPATT00028576001"/>
<sequence length="177" mass="20276">MQGKAKKGQRKAKAGHSFRQELSEKQKKDIKEAFDLFDVDGSGCTIDEKELKVALRALGFEPGKEEIQNLKQNLNNNNDSKENKNTIDFNEFLQIMTEKMNAKESQEEIERAFHLFSQGNDNFITFENLKKVALELGETMSDDELKLMIQEANSKNPSQGYVTKDQFYDVLSRATNQ</sequence>
<dbReference type="FunFam" id="1.10.238.10:FF:000560">
    <property type="entry name" value="Centrin, putative"/>
    <property type="match status" value="1"/>
</dbReference>
<dbReference type="InterPro" id="IPR050230">
    <property type="entry name" value="CALM/Myosin/TropC-like"/>
</dbReference>
<evidence type="ECO:0000313" key="8">
    <source>
        <dbReference type="EMBL" id="CAK60994.1"/>
    </source>
</evidence>
<dbReference type="Gene3D" id="1.10.238.10">
    <property type="entry name" value="EF-hand"/>
    <property type="match status" value="2"/>
</dbReference>
<dbReference type="PROSITE" id="PS50222">
    <property type="entry name" value="EF_HAND_2"/>
    <property type="match status" value="2"/>
</dbReference>
<dbReference type="KEGG" id="ptm:GSPATT00031223001"/>
<dbReference type="eggNOG" id="KOG0028">
    <property type="taxonomic scope" value="Eukaryota"/>
</dbReference>
<gene>
    <name evidence="7" type="ORF">GSPATT00028576001</name>
    <name evidence="8" type="ORF">GSPATT00031223001</name>
</gene>
<name>A0BG74_PARTE</name>
<dbReference type="OrthoDB" id="26525at2759"/>
<feature type="domain" description="EF-hand" evidence="6">
    <location>
        <begin position="104"/>
        <end position="139"/>
    </location>
</feature>
<keyword evidence="4" id="KW-0007">Acetylation</keyword>
<evidence type="ECO:0000313" key="7">
    <source>
        <dbReference type="EMBL" id="CAK57541.1"/>
    </source>
</evidence>
<dbReference type="PANTHER" id="PTHR23048:SF0">
    <property type="entry name" value="CALMODULIN LIKE 3"/>
    <property type="match status" value="1"/>
</dbReference>
<keyword evidence="3" id="KW-0677">Repeat</keyword>
<dbReference type="AlphaFoldDB" id="A0BG74"/>
<dbReference type="GO" id="GO:0005634">
    <property type="term" value="C:nucleus"/>
    <property type="evidence" value="ECO:0000318"/>
    <property type="project" value="GO_Central"/>
</dbReference>